<dbReference type="EMBL" id="BART01013041">
    <property type="protein sequence ID" value="GAG88301.1"/>
    <property type="molecule type" value="Genomic_DNA"/>
</dbReference>
<comment type="caution">
    <text evidence="1">The sequence shown here is derived from an EMBL/GenBank/DDBJ whole genome shotgun (WGS) entry which is preliminary data.</text>
</comment>
<accession>X1CVT2</accession>
<reference evidence="1" key="1">
    <citation type="journal article" date="2014" name="Front. Microbiol.">
        <title>High frequency of phylogenetically diverse reductive dehalogenase-homologous genes in deep subseafloor sedimentary metagenomes.</title>
        <authorList>
            <person name="Kawai M."/>
            <person name="Futagami T."/>
            <person name="Toyoda A."/>
            <person name="Takaki Y."/>
            <person name="Nishi S."/>
            <person name="Hori S."/>
            <person name="Arai W."/>
            <person name="Tsubouchi T."/>
            <person name="Morono Y."/>
            <person name="Uchiyama I."/>
            <person name="Ito T."/>
            <person name="Fujiyama A."/>
            <person name="Inagaki F."/>
            <person name="Takami H."/>
        </authorList>
    </citation>
    <scope>NUCLEOTIDE SEQUENCE</scope>
    <source>
        <strain evidence="1">Expedition CK06-06</strain>
    </source>
</reference>
<sequence length="178" mass="19779">MVKEYKVGDAAILNVTWLKQTGEEATVTGTPTITIKKYDHVGNSWSTEVNAANMTNDAGSTWYYEWDTSGETADYDYKVFYNAVVDTLNVEATEDLRITQTFANTSDIQALREGNTRLDFTIATVAVAARGVEIGMVDTMTVMSKLDADSDWSSPQTSQTLYLWYDSDGKCTSRKESN</sequence>
<gene>
    <name evidence="1" type="ORF">S01H4_26894</name>
</gene>
<evidence type="ECO:0000313" key="1">
    <source>
        <dbReference type="EMBL" id="GAG88301.1"/>
    </source>
</evidence>
<dbReference type="AlphaFoldDB" id="X1CVT2"/>
<proteinExistence type="predicted"/>
<name>X1CVT2_9ZZZZ</name>
<protein>
    <submittedName>
        <fullName evidence="1">Uncharacterized protein</fullName>
    </submittedName>
</protein>
<organism evidence="1">
    <name type="scientific">marine sediment metagenome</name>
    <dbReference type="NCBI Taxonomy" id="412755"/>
    <lineage>
        <taxon>unclassified sequences</taxon>
        <taxon>metagenomes</taxon>
        <taxon>ecological metagenomes</taxon>
    </lineage>
</organism>